<evidence type="ECO:0000256" key="2">
    <source>
        <dbReference type="ARBA" id="ARBA00010878"/>
    </source>
</evidence>
<dbReference type="SUPFAM" id="SSF50405">
    <property type="entry name" value="Actin-crosslinking proteins"/>
    <property type="match status" value="1"/>
</dbReference>
<dbReference type="Pfam" id="PF06229">
    <property type="entry name" value="FRG1"/>
    <property type="match status" value="1"/>
</dbReference>
<keyword evidence="6" id="KW-1185">Reference proteome</keyword>
<evidence type="ECO:0000256" key="1">
    <source>
        <dbReference type="ARBA" id="ARBA00004604"/>
    </source>
</evidence>
<accession>A0AAD5U207</accession>
<dbReference type="AlphaFoldDB" id="A0AAD5U207"/>
<proteinExistence type="inferred from homology"/>
<dbReference type="Proteomes" id="UP001211065">
    <property type="component" value="Unassembled WGS sequence"/>
</dbReference>
<dbReference type="EMBL" id="JADGJW010000302">
    <property type="protein sequence ID" value="KAJ3220443.1"/>
    <property type="molecule type" value="Genomic_DNA"/>
</dbReference>
<reference evidence="5" key="1">
    <citation type="submission" date="2020-05" db="EMBL/GenBank/DDBJ databases">
        <title>Phylogenomic resolution of chytrid fungi.</title>
        <authorList>
            <person name="Stajich J.E."/>
            <person name="Amses K."/>
            <person name="Simmons R."/>
            <person name="Seto K."/>
            <person name="Myers J."/>
            <person name="Bonds A."/>
            <person name="Quandt C.A."/>
            <person name="Barry K."/>
            <person name="Liu P."/>
            <person name="Grigoriev I."/>
            <person name="Longcore J.E."/>
            <person name="James T.Y."/>
        </authorList>
    </citation>
    <scope>NUCLEOTIDE SEQUENCE</scope>
    <source>
        <strain evidence="5">JEL0476</strain>
    </source>
</reference>
<evidence type="ECO:0000313" key="5">
    <source>
        <dbReference type="EMBL" id="KAJ3220443.1"/>
    </source>
</evidence>
<dbReference type="GO" id="GO:0051015">
    <property type="term" value="F:actin filament binding"/>
    <property type="evidence" value="ECO:0007669"/>
    <property type="project" value="TreeGrafter"/>
</dbReference>
<name>A0AAD5U207_9FUNG</name>
<comment type="caution">
    <text evidence="5">The sequence shown here is derived from an EMBL/GenBank/DDBJ whole genome shotgun (WGS) entry which is preliminary data.</text>
</comment>
<keyword evidence="3" id="KW-0539">Nucleus</keyword>
<evidence type="ECO:0000256" key="3">
    <source>
        <dbReference type="ARBA" id="ARBA00023242"/>
    </source>
</evidence>
<protein>
    <submittedName>
        <fullName evidence="5">Uncharacterized protein</fullName>
    </submittedName>
</protein>
<dbReference type="Gene3D" id="2.80.10.50">
    <property type="match status" value="1"/>
</dbReference>
<dbReference type="PANTHER" id="PTHR12928:SF0">
    <property type="entry name" value="FSHD REGION GENE 1"/>
    <property type="match status" value="1"/>
</dbReference>
<comment type="subcellular location">
    <subcellularLocation>
        <location evidence="1">Nucleus</location>
        <location evidence="1">Nucleolus</location>
    </subcellularLocation>
</comment>
<dbReference type="PANTHER" id="PTHR12928">
    <property type="entry name" value="FRG1 PROTEIN"/>
    <property type="match status" value="1"/>
</dbReference>
<gene>
    <name evidence="5" type="ORF">HK099_004349</name>
</gene>
<evidence type="ECO:0000256" key="4">
    <source>
        <dbReference type="SAM" id="MobiDB-lite"/>
    </source>
</evidence>
<organism evidence="5 6">
    <name type="scientific">Clydaea vesicula</name>
    <dbReference type="NCBI Taxonomy" id="447962"/>
    <lineage>
        <taxon>Eukaryota</taxon>
        <taxon>Fungi</taxon>
        <taxon>Fungi incertae sedis</taxon>
        <taxon>Chytridiomycota</taxon>
        <taxon>Chytridiomycota incertae sedis</taxon>
        <taxon>Chytridiomycetes</taxon>
        <taxon>Lobulomycetales</taxon>
        <taxon>Lobulomycetaceae</taxon>
        <taxon>Clydaea</taxon>
    </lineage>
</organism>
<dbReference type="InterPro" id="IPR008999">
    <property type="entry name" value="Actin-crosslinking"/>
</dbReference>
<feature type="region of interest" description="Disordered" evidence="4">
    <location>
        <begin position="1"/>
        <end position="31"/>
    </location>
</feature>
<feature type="compositionally biased region" description="Basic and acidic residues" evidence="4">
    <location>
        <begin position="1"/>
        <end position="11"/>
    </location>
</feature>
<dbReference type="GO" id="GO:0071013">
    <property type="term" value="C:catalytic step 2 spliceosome"/>
    <property type="evidence" value="ECO:0007669"/>
    <property type="project" value="TreeGrafter"/>
</dbReference>
<feature type="compositionally biased region" description="Basic residues" evidence="4">
    <location>
        <begin position="12"/>
        <end position="22"/>
    </location>
</feature>
<dbReference type="GO" id="GO:0005730">
    <property type="term" value="C:nucleolus"/>
    <property type="evidence" value="ECO:0007669"/>
    <property type="project" value="UniProtKB-SubCell"/>
</dbReference>
<sequence>MSLKFKGEASLKKQKKKLKRDRRQVVEDEEEEEVDQQFLSGWLNCDSVKDFNGPLFVYTKNRVNENFSVLTSQEDILVWRKAKQTEESKLEPNLITETLVCRNLPESEKFSFKTCQERYVGVDKFGVVYCEREAMGQTEEWEVSKVEGEEFGFSFKNHYGNYLSFEFKPNSISTPCRSDKTEVEESEIFYVKCQAQFKYRKPKKPKKIKEENTEELEIEALKSFHSFGDQTQIKKSKKDFKILKKAKKEGLLNETLLDRREKLKADKFCK</sequence>
<evidence type="ECO:0000313" key="6">
    <source>
        <dbReference type="Proteomes" id="UP001211065"/>
    </source>
</evidence>
<dbReference type="InterPro" id="IPR010414">
    <property type="entry name" value="FRG1"/>
</dbReference>
<comment type="similarity">
    <text evidence="2">Belongs to the FRG1 family.</text>
</comment>